<dbReference type="PANTHER" id="PTHR30055">
    <property type="entry name" value="HTH-TYPE TRANSCRIPTIONAL REGULATOR RUTR"/>
    <property type="match status" value="1"/>
</dbReference>
<dbReference type="InterPro" id="IPR001647">
    <property type="entry name" value="HTH_TetR"/>
</dbReference>
<evidence type="ECO:0000259" key="4">
    <source>
        <dbReference type="Pfam" id="PF00440"/>
    </source>
</evidence>
<sequence>MGGRPRDERITDAVLHSTRELLGEVGYHGLTVEALAARAETTKTAIRRRWPSLKHVVIAAMTHDDLLRATPDTGCTHCDLLVLVEELRLSMDDVMLGKILPALLLDLADDEDLKRRFLGSFWKPRRERADRVLERAVARGELRADLDFALAQDLAAGAVVYRFLFEHAELDRAMSERIVEYVMQGIGDVGPSPSPLCTATRT</sequence>
<dbReference type="InterPro" id="IPR050109">
    <property type="entry name" value="HTH-type_TetR-like_transc_reg"/>
</dbReference>
<organism evidence="6 7">
    <name type="scientific">Amycolatopsis ultiminotia</name>
    <dbReference type="NCBI Taxonomy" id="543629"/>
    <lineage>
        <taxon>Bacteria</taxon>
        <taxon>Bacillati</taxon>
        <taxon>Actinomycetota</taxon>
        <taxon>Actinomycetes</taxon>
        <taxon>Pseudonocardiales</taxon>
        <taxon>Pseudonocardiaceae</taxon>
        <taxon>Amycolatopsis</taxon>
    </lineage>
</organism>
<comment type="caution">
    <text evidence="6">The sequence shown here is derived from an EMBL/GenBank/DDBJ whole genome shotgun (WGS) entry which is preliminary data.</text>
</comment>
<name>A0ABP6V6V3_9PSEU</name>
<dbReference type="SUPFAM" id="SSF48498">
    <property type="entry name" value="Tetracyclin repressor-like, C-terminal domain"/>
    <property type="match status" value="1"/>
</dbReference>
<gene>
    <name evidence="6" type="ORF">GCM10022222_07870</name>
</gene>
<protein>
    <submittedName>
        <fullName evidence="6">TetR/AcrR family transcriptional regulator</fullName>
    </submittedName>
</protein>
<evidence type="ECO:0000256" key="1">
    <source>
        <dbReference type="ARBA" id="ARBA00023015"/>
    </source>
</evidence>
<dbReference type="Proteomes" id="UP001500689">
    <property type="component" value="Unassembled WGS sequence"/>
</dbReference>
<dbReference type="Gene3D" id="1.10.10.60">
    <property type="entry name" value="Homeodomain-like"/>
    <property type="match status" value="1"/>
</dbReference>
<keyword evidence="1" id="KW-0805">Transcription regulation</keyword>
<feature type="domain" description="HTH tetR-type" evidence="4">
    <location>
        <begin position="15"/>
        <end position="52"/>
    </location>
</feature>
<evidence type="ECO:0000259" key="5">
    <source>
        <dbReference type="Pfam" id="PF16859"/>
    </source>
</evidence>
<evidence type="ECO:0000256" key="2">
    <source>
        <dbReference type="ARBA" id="ARBA00023125"/>
    </source>
</evidence>
<accession>A0ABP6V6V3</accession>
<keyword evidence="3" id="KW-0804">Transcription</keyword>
<evidence type="ECO:0000313" key="6">
    <source>
        <dbReference type="EMBL" id="GAA3527303.1"/>
    </source>
</evidence>
<dbReference type="PANTHER" id="PTHR30055:SF148">
    <property type="entry name" value="TETR-FAMILY TRANSCRIPTIONAL REGULATOR"/>
    <property type="match status" value="1"/>
</dbReference>
<dbReference type="Pfam" id="PF16859">
    <property type="entry name" value="TetR_C_11"/>
    <property type="match status" value="1"/>
</dbReference>
<keyword evidence="2" id="KW-0238">DNA-binding</keyword>
<reference evidence="7" key="1">
    <citation type="journal article" date="2019" name="Int. J. Syst. Evol. Microbiol.">
        <title>The Global Catalogue of Microorganisms (GCM) 10K type strain sequencing project: providing services to taxonomists for standard genome sequencing and annotation.</title>
        <authorList>
            <consortium name="The Broad Institute Genomics Platform"/>
            <consortium name="The Broad Institute Genome Sequencing Center for Infectious Disease"/>
            <person name="Wu L."/>
            <person name="Ma J."/>
        </authorList>
    </citation>
    <scope>NUCLEOTIDE SEQUENCE [LARGE SCALE GENOMIC DNA]</scope>
    <source>
        <strain evidence="7">JCM 16898</strain>
    </source>
</reference>
<dbReference type="InterPro" id="IPR036271">
    <property type="entry name" value="Tet_transcr_reg_TetR-rel_C_sf"/>
</dbReference>
<proteinExistence type="predicted"/>
<evidence type="ECO:0000256" key="3">
    <source>
        <dbReference type="ARBA" id="ARBA00023163"/>
    </source>
</evidence>
<dbReference type="RefSeq" id="WP_344855309.1">
    <property type="nucleotide sequence ID" value="NZ_BAAAZN010000001.1"/>
</dbReference>
<dbReference type="SUPFAM" id="SSF46689">
    <property type="entry name" value="Homeodomain-like"/>
    <property type="match status" value="1"/>
</dbReference>
<keyword evidence="7" id="KW-1185">Reference proteome</keyword>
<feature type="domain" description="Tetracyclin repressor-like C-terminal" evidence="5">
    <location>
        <begin position="71"/>
        <end position="182"/>
    </location>
</feature>
<dbReference type="EMBL" id="BAAAZN010000001">
    <property type="protein sequence ID" value="GAA3527303.1"/>
    <property type="molecule type" value="Genomic_DNA"/>
</dbReference>
<dbReference type="Gene3D" id="1.10.357.10">
    <property type="entry name" value="Tetracycline Repressor, domain 2"/>
    <property type="match status" value="1"/>
</dbReference>
<dbReference type="Pfam" id="PF00440">
    <property type="entry name" value="TetR_N"/>
    <property type="match status" value="1"/>
</dbReference>
<dbReference type="InterPro" id="IPR009057">
    <property type="entry name" value="Homeodomain-like_sf"/>
</dbReference>
<dbReference type="InterPro" id="IPR011075">
    <property type="entry name" value="TetR_C"/>
</dbReference>
<evidence type="ECO:0000313" key="7">
    <source>
        <dbReference type="Proteomes" id="UP001500689"/>
    </source>
</evidence>